<sequence>MTEAPDNKHKRRHGLIITLSILLILVIATLSLLPLGINYALKEWIRQQGGERVSVANVDFNPFTATLRLDELRVTNQGEEQLTLPRLDLQLAWAPLFSKQLVITGLELSGVTLKLIQNGTQSQIQIGGMLFPLSTEKAPTETTPWAVHLNRFSLQEALVDYQAPQLTTRIQVTDLLLTDIATDNPTGIAQVALQGSIDQAPITLQGNFTPFADTPSFDGEVRIDSLALDGYAKLAASQLNQLTGKLSMDGTLLLSITPSGTPQITHNGNISLADYQIGDQKQAIAGSSLAWQGQLKQNADNLSIDGGLTSSALRFDMPNEQISYNHQGLEWQGSLTLASDDIARKILSSSRLHIQSPDIQLADNQASLKQIELSLEKATLSLAGESMAAQLPGSLKLTGTKLTTPTQELTNASFSWQGDAQLNRDEKQTAVTLDGTLSDGPAQLRLLEKQAAAGLGDINWQGRLELVQNGHDTRISPSGDLSANALEASDQQTGLQLLALDSLTINGLAGDSADGLTATHIDARAITIGGTPASDKASTPAMLALHELQIRQPSYSASHGLQIDRIEANGLTQVVIRQSDKQLNLQRLADVIQRMTGQTPTQNEPPASQPSPITIGQVTLTGENRISFEDRTTDPVYQLLIKPEQFRLEGITNTPADQPATLVLKGILDKNTTLNLDGDVALFAAQPTFAVKGRIEGLELPPLSAYTIPLLGYQLQSGEANSDIQLSAKAGQVDGNSDLTLNQLEVEPLDADKMAAMQQQLSIPLETALGMLKDKNNRIQLSLPISGAMDNIQVDPSDAINQAIGRAMKKGAKTYLATALFPFGTLLTLVEIAGDAAAKIQLDPIPFAPGSSRLNPDQHAYLDKIAELLNERPEVYVRLCGVTTASDIEALQEIERERLLAAAKSAQETSDEKEKRPDPIDPAPIEISQQQLNQLAGERTSSIEHYLSEAHQVKAERLISCQPRIEKGAEKEPAPRVDLLI</sequence>
<dbReference type="OrthoDB" id="6114420at2"/>
<evidence type="ECO:0000256" key="1">
    <source>
        <dbReference type="SAM" id="MobiDB-lite"/>
    </source>
</evidence>
<dbReference type="EMBL" id="CP011412">
    <property type="protein sequence ID" value="AKH21416.1"/>
    <property type="molecule type" value="Genomic_DNA"/>
</dbReference>
<dbReference type="Gene3D" id="3.30.1330.60">
    <property type="entry name" value="OmpA-like domain"/>
    <property type="match status" value="1"/>
</dbReference>
<proteinExistence type="predicted"/>
<feature type="region of interest" description="Disordered" evidence="1">
    <location>
        <begin position="902"/>
        <end position="924"/>
    </location>
</feature>
<dbReference type="PANTHER" id="PTHR30441">
    <property type="entry name" value="DUF748 DOMAIN-CONTAINING PROTEIN"/>
    <property type="match status" value="1"/>
</dbReference>
<dbReference type="GO" id="GO:0090313">
    <property type="term" value="P:regulation of protein targeting to membrane"/>
    <property type="evidence" value="ECO:0007669"/>
    <property type="project" value="TreeGrafter"/>
</dbReference>
<evidence type="ECO:0000256" key="2">
    <source>
        <dbReference type="SAM" id="Phobius"/>
    </source>
</evidence>
<keyword evidence="4" id="KW-1185">Reference proteome</keyword>
<dbReference type="KEGG" id="seds:AAY24_14830"/>
<dbReference type="AlphaFoldDB" id="A0A0F7JYJ9"/>
<feature type="compositionally biased region" description="Basic and acidic residues" evidence="1">
    <location>
        <begin position="910"/>
        <end position="919"/>
    </location>
</feature>
<dbReference type="GO" id="GO:0005886">
    <property type="term" value="C:plasma membrane"/>
    <property type="evidence" value="ECO:0007669"/>
    <property type="project" value="TreeGrafter"/>
</dbReference>
<reference evidence="3 4" key="1">
    <citation type="journal article" date="2015" name="Genome Announc.">
        <title>Complete Genome Sequence of Sedimenticola thiotaurini Strain SIP-G1, a Polyphosphate- and Polyhydroxyalkanoate-Accumulating Sulfur-Oxidizing Gammaproteobacterium Isolated from Salt Marsh Sediments.</title>
        <authorList>
            <person name="Flood B.E."/>
            <person name="Jones D.S."/>
            <person name="Bailey J.V."/>
        </authorList>
    </citation>
    <scope>NUCLEOTIDE SEQUENCE [LARGE SCALE GENOMIC DNA]</scope>
    <source>
        <strain evidence="3 4">SIP-G1</strain>
    </source>
</reference>
<dbReference type="InterPro" id="IPR008023">
    <property type="entry name" value="DUF748"/>
</dbReference>
<keyword evidence="2" id="KW-1133">Transmembrane helix</keyword>
<dbReference type="InterPro" id="IPR052894">
    <property type="entry name" value="AsmA-related"/>
</dbReference>
<accession>A0A0F7JYJ9</accession>
<dbReference type="Pfam" id="PF05359">
    <property type="entry name" value="DUF748"/>
    <property type="match status" value="2"/>
</dbReference>
<name>A0A0F7JYJ9_9GAMM</name>
<dbReference type="InterPro" id="IPR036737">
    <property type="entry name" value="OmpA-like_sf"/>
</dbReference>
<dbReference type="SUPFAM" id="SSF103088">
    <property type="entry name" value="OmpA-like"/>
    <property type="match status" value="1"/>
</dbReference>
<dbReference type="Proteomes" id="UP000034410">
    <property type="component" value="Chromosome"/>
</dbReference>
<dbReference type="RefSeq" id="WP_046860341.1">
    <property type="nucleotide sequence ID" value="NZ_CP011412.1"/>
</dbReference>
<protein>
    <recommendedName>
        <fullName evidence="5">DUF748 domain-containing protein</fullName>
    </recommendedName>
</protein>
<dbReference type="PANTHER" id="PTHR30441:SF8">
    <property type="entry name" value="DUF748 DOMAIN-CONTAINING PROTEIN"/>
    <property type="match status" value="1"/>
</dbReference>
<evidence type="ECO:0000313" key="4">
    <source>
        <dbReference type="Proteomes" id="UP000034410"/>
    </source>
</evidence>
<keyword evidence="2" id="KW-0472">Membrane</keyword>
<evidence type="ECO:0008006" key="5">
    <source>
        <dbReference type="Google" id="ProtNLM"/>
    </source>
</evidence>
<keyword evidence="2" id="KW-0812">Transmembrane</keyword>
<gene>
    <name evidence="3" type="ORF">AAY24_14830</name>
</gene>
<evidence type="ECO:0000313" key="3">
    <source>
        <dbReference type="EMBL" id="AKH21416.1"/>
    </source>
</evidence>
<organism evidence="3 4">
    <name type="scientific">Sedimenticola thiotaurini</name>
    <dbReference type="NCBI Taxonomy" id="1543721"/>
    <lineage>
        <taxon>Bacteria</taxon>
        <taxon>Pseudomonadati</taxon>
        <taxon>Pseudomonadota</taxon>
        <taxon>Gammaproteobacteria</taxon>
        <taxon>Chromatiales</taxon>
        <taxon>Sedimenticolaceae</taxon>
        <taxon>Sedimenticola</taxon>
    </lineage>
</organism>
<feature type="transmembrane region" description="Helical" evidence="2">
    <location>
        <begin position="15"/>
        <end position="37"/>
    </location>
</feature>